<dbReference type="InterPro" id="IPR027417">
    <property type="entry name" value="P-loop_NTPase"/>
</dbReference>
<dbReference type="Proteomes" id="UP000826014">
    <property type="component" value="Chromosome"/>
</dbReference>
<dbReference type="PROSITE" id="PS50893">
    <property type="entry name" value="ABC_TRANSPORTER_2"/>
    <property type="match status" value="2"/>
</dbReference>
<feature type="domain" description="ABC transporter" evidence="4">
    <location>
        <begin position="5"/>
        <end position="225"/>
    </location>
</feature>
<dbReference type="InterPro" id="IPR037118">
    <property type="entry name" value="Val-tRNA_synth_C_sf"/>
</dbReference>
<dbReference type="PANTHER" id="PTHR42855">
    <property type="entry name" value="ABC TRANSPORTER ATP-BINDING SUBUNIT"/>
    <property type="match status" value="1"/>
</dbReference>
<name>A0ABX8V296_9BACT</name>
<dbReference type="InterPro" id="IPR017871">
    <property type="entry name" value="ABC_transporter-like_CS"/>
</dbReference>
<evidence type="ECO:0000256" key="3">
    <source>
        <dbReference type="SAM" id="Coils"/>
    </source>
</evidence>
<proteinExistence type="predicted"/>
<keyword evidence="1" id="KW-0547">Nucleotide-binding</keyword>
<sequence>MTLLLNSQSLSKSFGAKTLFTDLFISIFTKDRLGLIGPNGSGKSTFLKILIGIENPDSGEVISKKGLKIGYVPQSCEFPSIPVEQVLMDALTKENLTDYDKQLLVETWLSKMGFNKKHPATAALLSGGWKKRLSVVQQLILSPDLLLLDEPTNHLDLEGILWLEKLLMKEISSYVLVSHDRYFLQNVVNRLIEINSTYPKGMFAIGGSYANFLEKKEQFLQGQIQQERSLASKARREKNWLRQTPKARTTKAQSRINTATEVFQNLTLVQNRNRQKKTDIRFSTTQRETKKLLVAKNLSKKMGNKTLFEHVDFTLSPKTRIGLMGPNGSGKTTLLRILAKELLPELGTIKEANEIKIVYFDQHKIQIPDHITLKEALSPNGDYISFRGQSIHVNGWCKRFLFSPDLLNMPIGSLSGGEKARISIAHLMLKQADILLLDEPTNDLDIPTLERLEESLIDFPGAIVLITHDRCMLDRVCNCLLSLGDLNQTTLYPDYAQWKAAQKSPVLKTKESKHSPISKPKLSYLEQKEYQQIEKKIEVLEEEIKQFHQLLETITDTNDLAEICTTIGLKENQIEQLYLRWQILEQKE</sequence>
<dbReference type="Gene3D" id="1.10.287.380">
    <property type="entry name" value="Valyl-tRNA synthetase, C-terminal domain"/>
    <property type="match status" value="1"/>
</dbReference>
<protein>
    <submittedName>
        <fullName evidence="5">Energy-dependent translational throttle protein EttA</fullName>
    </submittedName>
</protein>
<evidence type="ECO:0000259" key="4">
    <source>
        <dbReference type="PROSITE" id="PS50893"/>
    </source>
</evidence>
<reference evidence="5 6" key="1">
    <citation type="journal article" date="2022" name="bioRxiv">
        <title>Ecology and evolution of chlamydial symbionts of arthropods.</title>
        <authorList>
            <person name="Halter T."/>
            <person name="Koestlbacher S."/>
            <person name="Collingro A."/>
            <person name="Sixt B.S."/>
            <person name="Toenshoff E.R."/>
            <person name="Hendrickx F."/>
            <person name="Kostanjsek R."/>
            <person name="Horn M."/>
        </authorList>
    </citation>
    <scope>NUCLEOTIDE SEQUENCE [LARGE SCALE GENOMIC DNA]</scope>
    <source>
        <strain evidence="5">W744xW776</strain>
    </source>
</reference>
<dbReference type="InterPro" id="IPR051309">
    <property type="entry name" value="ABCF_ATPase"/>
</dbReference>
<dbReference type="EMBL" id="CP075587">
    <property type="protein sequence ID" value="QYF49364.1"/>
    <property type="molecule type" value="Genomic_DNA"/>
</dbReference>
<feature type="domain" description="ABC transporter" evidence="4">
    <location>
        <begin position="293"/>
        <end position="510"/>
    </location>
</feature>
<dbReference type="InterPro" id="IPR032524">
    <property type="entry name" value="ABC_tran_C"/>
</dbReference>
<dbReference type="SUPFAM" id="SSF52540">
    <property type="entry name" value="P-loop containing nucleoside triphosphate hydrolases"/>
    <property type="match status" value="2"/>
</dbReference>
<accession>A0ABX8V296</accession>
<evidence type="ECO:0000256" key="2">
    <source>
        <dbReference type="ARBA" id="ARBA00022840"/>
    </source>
</evidence>
<evidence type="ECO:0000256" key="1">
    <source>
        <dbReference type="ARBA" id="ARBA00022741"/>
    </source>
</evidence>
<organism evidence="5 6">
    <name type="scientific">Candidatus Rhabdochlamydia oedothoracis</name>
    <dbReference type="NCBI Taxonomy" id="2720720"/>
    <lineage>
        <taxon>Bacteria</taxon>
        <taxon>Pseudomonadati</taxon>
        <taxon>Chlamydiota</taxon>
        <taxon>Chlamydiia</taxon>
        <taxon>Parachlamydiales</taxon>
        <taxon>Candidatus Rhabdochlamydiaceae</taxon>
        <taxon>Candidatus Rhabdochlamydia</taxon>
    </lineage>
</organism>
<dbReference type="InterPro" id="IPR003439">
    <property type="entry name" value="ABC_transporter-like_ATP-bd"/>
</dbReference>
<feature type="coiled-coil region" evidence="3">
    <location>
        <begin position="523"/>
        <end position="557"/>
    </location>
</feature>
<gene>
    <name evidence="5" type="ORF">RHABOEDO_001688</name>
</gene>
<dbReference type="SMART" id="SM00382">
    <property type="entry name" value="AAA"/>
    <property type="match status" value="2"/>
</dbReference>
<keyword evidence="3" id="KW-0175">Coiled coil</keyword>
<dbReference type="PROSITE" id="PS00211">
    <property type="entry name" value="ABC_TRANSPORTER_1"/>
    <property type="match status" value="1"/>
</dbReference>
<dbReference type="Pfam" id="PF00005">
    <property type="entry name" value="ABC_tran"/>
    <property type="match status" value="2"/>
</dbReference>
<dbReference type="PANTHER" id="PTHR42855:SF2">
    <property type="entry name" value="DRUG RESISTANCE ABC TRANSPORTER,ATP-BINDING PROTEIN"/>
    <property type="match status" value="1"/>
</dbReference>
<dbReference type="CDD" id="cd03221">
    <property type="entry name" value="ABCF_EF-3"/>
    <property type="match status" value="2"/>
</dbReference>
<keyword evidence="2" id="KW-0067">ATP-binding</keyword>
<dbReference type="Pfam" id="PF16326">
    <property type="entry name" value="ABC_tran_CTD"/>
    <property type="match status" value="1"/>
</dbReference>
<evidence type="ECO:0000313" key="5">
    <source>
        <dbReference type="EMBL" id="QYF49364.1"/>
    </source>
</evidence>
<dbReference type="InterPro" id="IPR003593">
    <property type="entry name" value="AAA+_ATPase"/>
</dbReference>
<evidence type="ECO:0000313" key="6">
    <source>
        <dbReference type="Proteomes" id="UP000826014"/>
    </source>
</evidence>
<dbReference type="RefSeq" id="WP_215217328.1">
    <property type="nucleotide sequence ID" value="NZ_CP075587.1"/>
</dbReference>
<dbReference type="Gene3D" id="3.40.50.300">
    <property type="entry name" value="P-loop containing nucleotide triphosphate hydrolases"/>
    <property type="match status" value="2"/>
</dbReference>
<keyword evidence="6" id="KW-1185">Reference proteome</keyword>